<proteinExistence type="predicted"/>
<name>A0A381X4P4_9ZZZZ</name>
<dbReference type="Pfam" id="PF07586">
    <property type="entry name" value="HXXSHH"/>
    <property type="match status" value="1"/>
</dbReference>
<evidence type="ECO:0000313" key="1">
    <source>
        <dbReference type="EMBL" id="SVA59736.1"/>
    </source>
</evidence>
<protein>
    <recommendedName>
        <fullName evidence="2">DUF1552 domain-containing protein</fullName>
    </recommendedName>
</protein>
<dbReference type="EMBL" id="UINC01013912">
    <property type="protein sequence ID" value="SVA59736.1"/>
    <property type="molecule type" value="Genomic_DNA"/>
</dbReference>
<accession>A0A381X4P4</accession>
<feature type="non-terminal residue" evidence="1">
    <location>
        <position position="153"/>
    </location>
</feature>
<reference evidence="1" key="1">
    <citation type="submission" date="2018-05" db="EMBL/GenBank/DDBJ databases">
        <authorList>
            <person name="Lanie J.A."/>
            <person name="Ng W.-L."/>
            <person name="Kazmierczak K.M."/>
            <person name="Andrzejewski T.M."/>
            <person name="Davidsen T.M."/>
            <person name="Wayne K.J."/>
            <person name="Tettelin H."/>
            <person name="Glass J.I."/>
            <person name="Rusch D."/>
            <person name="Podicherti R."/>
            <person name="Tsui H.-C.T."/>
            <person name="Winkler M.E."/>
        </authorList>
    </citation>
    <scope>NUCLEOTIDE SEQUENCE</scope>
</reference>
<evidence type="ECO:0008006" key="2">
    <source>
        <dbReference type="Google" id="ProtNLM"/>
    </source>
</evidence>
<dbReference type="AlphaFoldDB" id="A0A381X4P4"/>
<organism evidence="1">
    <name type="scientific">marine metagenome</name>
    <dbReference type="NCBI Taxonomy" id="408172"/>
    <lineage>
        <taxon>unclassified sequences</taxon>
        <taxon>metagenomes</taxon>
        <taxon>ecological metagenomes</taxon>
    </lineage>
</organism>
<dbReference type="InterPro" id="IPR011447">
    <property type="entry name" value="DUF1552"/>
</dbReference>
<gene>
    <name evidence="1" type="ORF">METZ01_LOCUS112590</name>
</gene>
<sequence length="153" mass="16526">MKFITGKQIGRRTFLRGVGTTVALPFLDAMVPAGRVLSGSQALADPTRLIAIEIVHGAAGSNEWGATQNLWSPAEAGREFDLTSSSLLPLEDYREYLTIISNTDVRQAEASKPKEIGGDHFRSSAVFLTQAHPKQTESSDVYVGASLDQLYAT</sequence>